<organism evidence="1 2">
    <name type="scientific">Puniceibacterium antarcticum</name>
    <dbReference type="NCBI Taxonomy" id="1206336"/>
    <lineage>
        <taxon>Bacteria</taxon>
        <taxon>Pseudomonadati</taxon>
        <taxon>Pseudomonadota</taxon>
        <taxon>Alphaproteobacteria</taxon>
        <taxon>Rhodobacterales</taxon>
        <taxon>Paracoccaceae</taxon>
        <taxon>Puniceibacterium</taxon>
    </lineage>
</organism>
<keyword evidence="2" id="KW-1185">Reference proteome</keyword>
<reference evidence="1 2" key="1">
    <citation type="submission" date="2013-09" db="EMBL/GenBank/DDBJ databases">
        <title>Genome sequencing of Phaeobacter antarcticus sp. nov. SM1211.</title>
        <authorList>
            <person name="Zhang X.-Y."/>
            <person name="Liu C."/>
            <person name="Chen X.-L."/>
            <person name="Xie B.-B."/>
            <person name="Qin Q.-L."/>
            <person name="Rong J.-C."/>
            <person name="Zhang Y.-Z."/>
        </authorList>
    </citation>
    <scope>NUCLEOTIDE SEQUENCE [LARGE SCALE GENOMIC DNA]</scope>
    <source>
        <strain evidence="1 2">SM1211</strain>
    </source>
</reference>
<evidence type="ECO:0000313" key="2">
    <source>
        <dbReference type="Proteomes" id="UP000231259"/>
    </source>
</evidence>
<dbReference type="AlphaFoldDB" id="A0A2G8REP4"/>
<comment type="caution">
    <text evidence="1">The sequence shown here is derived from an EMBL/GenBank/DDBJ whole genome shotgun (WGS) entry which is preliminary data.</text>
</comment>
<accession>A0A2G8REP4</accession>
<evidence type="ECO:0000313" key="1">
    <source>
        <dbReference type="EMBL" id="PIL19953.1"/>
    </source>
</evidence>
<dbReference type="EMBL" id="AWWI01000074">
    <property type="protein sequence ID" value="PIL19953.1"/>
    <property type="molecule type" value="Genomic_DNA"/>
</dbReference>
<dbReference type="Proteomes" id="UP000231259">
    <property type="component" value="Unassembled WGS sequence"/>
</dbReference>
<gene>
    <name evidence="1" type="ORF">P775_12040</name>
</gene>
<name>A0A2G8REP4_9RHOB</name>
<sequence>MPELNTLSRLPLSITPQKTCQVDRDIATL</sequence>
<protein>
    <submittedName>
        <fullName evidence="1">Uncharacterized protein</fullName>
    </submittedName>
</protein>
<proteinExistence type="predicted"/>